<keyword evidence="2" id="KW-1133">Transmembrane helix</keyword>
<evidence type="ECO:0000313" key="3">
    <source>
        <dbReference type="EMBL" id="KAJ6847155.1"/>
    </source>
</evidence>
<dbReference type="EMBL" id="JANAVB010005597">
    <property type="protein sequence ID" value="KAJ6847155.1"/>
    <property type="molecule type" value="Genomic_DNA"/>
</dbReference>
<comment type="caution">
    <text evidence="3">The sequence shown here is derived from an EMBL/GenBank/DDBJ whole genome shotgun (WGS) entry which is preliminary data.</text>
</comment>
<feature type="region of interest" description="Disordered" evidence="1">
    <location>
        <begin position="52"/>
        <end position="78"/>
    </location>
</feature>
<keyword evidence="2" id="KW-0472">Membrane</keyword>
<reference evidence="3" key="2">
    <citation type="submission" date="2023-04" db="EMBL/GenBank/DDBJ databases">
        <authorList>
            <person name="Bruccoleri R.E."/>
            <person name="Oakeley E.J."/>
            <person name="Faust A.-M."/>
            <person name="Dessus-Babus S."/>
            <person name="Altorfer M."/>
            <person name="Burckhardt D."/>
            <person name="Oertli M."/>
            <person name="Naumann U."/>
            <person name="Petersen F."/>
            <person name="Wong J."/>
        </authorList>
    </citation>
    <scope>NUCLEOTIDE SEQUENCE</scope>
    <source>
        <strain evidence="3">GSM-AAB239-AS_SAM_17_03QT</strain>
        <tissue evidence="3">Leaf</tissue>
    </source>
</reference>
<organism evidence="3 4">
    <name type="scientific">Iris pallida</name>
    <name type="common">Sweet iris</name>
    <dbReference type="NCBI Taxonomy" id="29817"/>
    <lineage>
        <taxon>Eukaryota</taxon>
        <taxon>Viridiplantae</taxon>
        <taxon>Streptophyta</taxon>
        <taxon>Embryophyta</taxon>
        <taxon>Tracheophyta</taxon>
        <taxon>Spermatophyta</taxon>
        <taxon>Magnoliopsida</taxon>
        <taxon>Liliopsida</taxon>
        <taxon>Asparagales</taxon>
        <taxon>Iridaceae</taxon>
        <taxon>Iridoideae</taxon>
        <taxon>Irideae</taxon>
        <taxon>Iris</taxon>
    </lineage>
</organism>
<dbReference type="AlphaFoldDB" id="A0AAX6I3S4"/>
<reference evidence="3" key="1">
    <citation type="journal article" date="2023" name="GigaByte">
        <title>Genome assembly of the bearded iris, Iris pallida Lam.</title>
        <authorList>
            <person name="Bruccoleri R.E."/>
            <person name="Oakeley E.J."/>
            <person name="Faust A.M.E."/>
            <person name="Altorfer M."/>
            <person name="Dessus-Babus S."/>
            <person name="Burckhardt D."/>
            <person name="Oertli M."/>
            <person name="Naumann U."/>
            <person name="Petersen F."/>
            <person name="Wong J."/>
        </authorList>
    </citation>
    <scope>NUCLEOTIDE SEQUENCE</scope>
    <source>
        <strain evidence="3">GSM-AAB239-AS_SAM_17_03QT</strain>
    </source>
</reference>
<dbReference type="Proteomes" id="UP001140949">
    <property type="component" value="Unassembled WGS sequence"/>
</dbReference>
<name>A0AAX6I3S4_IRIPA</name>
<proteinExistence type="predicted"/>
<evidence type="ECO:0008006" key="5">
    <source>
        <dbReference type="Google" id="ProtNLM"/>
    </source>
</evidence>
<dbReference type="PANTHER" id="PTHR36381:SF1">
    <property type="entry name" value="ETHYLENE-REGULATED TRANSCRIPT 2 (ERT2)"/>
    <property type="match status" value="1"/>
</dbReference>
<feature type="transmembrane region" description="Helical" evidence="2">
    <location>
        <begin position="105"/>
        <end position="121"/>
    </location>
</feature>
<sequence>MPSPTTWKKHTSLLLSRLRSKRAATGGSSLVVQAGFPTSLADLFVKNHKKILPNKKPSSKHNGPVNPNPNPIPPPSVAAAAAAAVRYPSRTAEIDRSTSSSRSRQLGLGLGFLVVGLLAVGKKWVVVGFTILSLVLLVVELFGLVEKKKNKKPPPGTDEDRADVGVADLTGRGLVSPIREASLCSDSESDIFLGKE</sequence>
<evidence type="ECO:0000256" key="1">
    <source>
        <dbReference type="SAM" id="MobiDB-lite"/>
    </source>
</evidence>
<accession>A0AAX6I3S4</accession>
<feature type="transmembrane region" description="Helical" evidence="2">
    <location>
        <begin position="127"/>
        <end position="145"/>
    </location>
</feature>
<evidence type="ECO:0000256" key="2">
    <source>
        <dbReference type="SAM" id="Phobius"/>
    </source>
</evidence>
<evidence type="ECO:0000313" key="4">
    <source>
        <dbReference type="Proteomes" id="UP001140949"/>
    </source>
</evidence>
<keyword evidence="2" id="KW-0812">Transmembrane</keyword>
<dbReference type="PANTHER" id="PTHR36381">
    <property type="entry name" value="ETHYLENE-REGULATED TRANSCRIPT 2 (ERT2)"/>
    <property type="match status" value="1"/>
</dbReference>
<protein>
    <recommendedName>
        <fullName evidence="5">Transmembrane protein</fullName>
    </recommendedName>
</protein>
<feature type="compositionally biased region" description="Pro residues" evidence="1">
    <location>
        <begin position="66"/>
        <end position="76"/>
    </location>
</feature>
<gene>
    <name evidence="3" type="ORF">M6B38_285110</name>
</gene>
<keyword evidence="4" id="KW-1185">Reference proteome</keyword>